<protein>
    <submittedName>
        <fullName evidence="7">OmpA family protein</fullName>
    </submittedName>
</protein>
<feature type="compositionally biased region" description="Pro residues" evidence="4">
    <location>
        <begin position="54"/>
        <end position="70"/>
    </location>
</feature>
<accession>A0A6N7PMS0</accession>
<dbReference type="GO" id="GO:0009279">
    <property type="term" value="C:cell outer membrane"/>
    <property type="evidence" value="ECO:0007669"/>
    <property type="project" value="UniProtKB-SubCell"/>
</dbReference>
<dbReference type="OrthoDB" id="9805566at2"/>
<dbReference type="RefSeq" id="WP_153818191.1">
    <property type="nucleotide sequence ID" value="NZ_WJIE01000001.1"/>
</dbReference>
<dbReference type="PANTHER" id="PTHR30329:SF20">
    <property type="entry name" value="EXPORTED PROTEIN"/>
    <property type="match status" value="1"/>
</dbReference>
<evidence type="ECO:0000313" key="7">
    <source>
        <dbReference type="EMBL" id="MRG91395.1"/>
    </source>
</evidence>
<reference evidence="7 8" key="1">
    <citation type="submission" date="2019-10" db="EMBL/GenBank/DDBJ databases">
        <title>A soil myxobacterium in the family Polyangiaceae.</title>
        <authorList>
            <person name="Li Y."/>
            <person name="Wang J."/>
        </authorList>
    </citation>
    <scope>NUCLEOTIDE SEQUENCE [LARGE SCALE GENOMIC DNA]</scope>
    <source>
        <strain evidence="7 8">DSM 14734</strain>
    </source>
</reference>
<dbReference type="EMBL" id="WJIE01000001">
    <property type="protein sequence ID" value="MRG91395.1"/>
    <property type="molecule type" value="Genomic_DNA"/>
</dbReference>
<evidence type="ECO:0000313" key="8">
    <source>
        <dbReference type="Proteomes" id="UP000440224"/>
    </source>
</evidence>
<feature type="region of interest" description="Disordered" evidence="4">
    <location>
        <begin position="19"/>
        <end position="81"/>
    </location>
</feature>
<dbReference type="AlphaFoldDB" id="A0A6N7PMS0"/>
<evidence type="ECO:0000256" key="1">
    <source>
        <dbReference type="ARBA" id="ARBA00004442"/>
    </source>
</evidence>
<dbReference type="PROSITE" id="PS51257">
    <property type="entry name" value="PROKAR_LIPOPROTEIN"/>
    <property type="match status" value="1"/>
</dbReference>
<dbReference type="Pfam" id="PF00691">
    <property type="entry name" value="OmpA"/>
    <property type="match status" value="1"/>
</dbReference>
<dbReference type="PANTHER" id="PTHR30329">
    <property type="entry name" value="STATOR ELEMENT OF FLAGELLAR MOTOR COMPLEX"/>
    <property type="match status" value="1"/>
</dbReference>
<feature type="chain" id="PRO_5026920468" evidence="5">
    <location>
        <begin position="24"/>
        <end position="226"/>
    </location>
</feature>
<dbReference type="InterPro" id="IPR036737">
    <property type="entry name" value="OmpA-like_sf"/>
</dbReference>
<evidence type="ECO:0000256" key="5">
    <source>
        <dbReference type="SAM" id="SignalP"/>
    </source>
</evidence>
<organism evidence="7 8">
    <name type="scientific">Polyangium spumosum</name>
    <dbReference type="NCBI Taxonomy" id="889282"/>
    <lineage>
        <taxon>Bacteria</taxon>
        <taxon>Pseudomonadati</taxon>
        <taxon>Myxococcota</taxon>
        <taxon>Polyangia</taxon>
        <taxon>Polyangiales</taxon>
        <taxon>Polyangiaceae</taxon>
        <taxon>Polyangium</taxon>
    </lineage>
</organism>
<evidence type="ECO:0000256" key="2">
    <source>
        <dbReference type="ARBA" id="ARBA00023136"/>
    </source>
</evidence>
<evidence type="ECO:0000256" key="4">
    <source>
        <dbReference type="SAM" id="MobiDB-lite"/>
    </source>
</evidence>
<feature type="signal peptide" evidence="5">
    <location>
        <begin position="1"/>
        <end position="23"/>
    </location>
</feature>
<keyword evidence="2 3" id="KW-0472">Membrane</keyword>
<evidence type="ECO:0000259" key="6">
    <source>
        <dbReference type="PROSITE" id="PS51123"/>
    </source>
</evidence>
<dbReference type="Proteomes" id="UP000440224">
    <property type="component" value="Unassembled WGS sequence"/>
</dbReference>
<comment type="caution">
    <text evidence="7">The sequence shown here is derived from an EMBL/GenBank/DDBJ whole genome shotgun (WGS) entry which is preliminary data.</text>
</comment>
<dbReference type="CDD" id="cd07185">
    <property type="entry name" value="OmpA_C-like"/>
    <property type="match status" value="1"/>
</dbReference>
<dbReference type="InterPro" id="IPR006664">
    <property type="entry name" value="OMP_bac"/>
</dbReference>
<dbReference type="PROSITE" id="PS51123">
    <property type="entry name" value="OMPA_2"/>
    <property type="match status" value="1"/>
</dbReference>
<feature type="domain" description="OmpA-like" evidence="6">
    <location>
        <begin position="87"/>
        <end position="205"/>
    </location>
</feature>
<dbReference type="PRINTS" id="PR01021">
    <property type="entry name" value="OMPADOMAIN"/>
</dbReference>
<dbReference type="InterPro" id="IPR006665">
    <property type="entry name" value="OmpA-like"/>
</dbReference>
<dbReference type="SUPFAM" id="SSF103088">
    <property type="entry name" value="OmpA-like"/>
    <property type="match status" value="1"/>
</dbReference>
<dbReference type="InterPro" id="IPR050330">
    <property type="entry name" value="Bact_OuterMem_StrucFunc"/>
</dbReference>
<dbReference type="Gene3D" id="3.30.1330.60">
    <property type="entry name" value="OmpA-like domain"/>
    <property type="match status" value="1"/>
</dbReference>
<evidence type="ECO:0000256" key="3">
    <source>
        <dbReference type="PROSITE-ProRule" id="PRU00473"/>
    </source>
</evidence>
<gene>
    <name evidence="7" type="ORF">GF068_05585</name>
</gene>
<name>A0A6N7PMS0_9BACT</name>
<keyword evidence="8" id="KW-1185">Reference proteome</keyword>
<keyword evidence="5" id="KW-0732">Signal</keyword>
<proteinExistence type="predicted"/>
<sequence length="226" mass="23239">MYSPRSFVLPLVAALASACGASAPPPPEPAPISVEVAGEPPPPPAPAEVAAEEPPAPEPAPAPESPPATPSPWLAGPTNPGPGAFVLDGGRLVVKEPIEFELAKETLAPSSGPAVDYVTAFLQAKPDITLLRVEGHSDNRGSGAANLALSGQRAFSFARALVARGVDCRRLLPVGFGETKPVADNRTEEGRKQNRRMEFVVAALRGRPVGGMPVDGGGRIAGDPCR</sequence>
<comment type="subcellular location">
    <subcellularLocation>
        <location evidence="1">Cell outer membrane</location>
    </subcellularLocation>
</comment>